<comment type="caution">
    <text evidence="1">The sequence shown here is derived from an EMBL/GenBank/DDBJ whole genome shotgun (WGS) entry which is preliminary data.</text>
</comment>
<protein>
    <submittedName>
        <fullName evidence="1">Uncharacterized protein</fullName>
    </submittedName>
</protein>
<dbReference type="RefSeq" id="WP_345198630.1">
    <property type="nucleotide sequence ID" value="NZ_BAABFL010000469.1"/>
</dbReference>
<keyword evidence="2" id="KW-1185">Reference proteome</keyword>
<evidence type="ECO:0000313" key="2">
    <source>
        <dbReference type="Proteomes" id="UP001500604"/>
    </source>
</evidence>
<evidence type="ECO:0000313" key="1">
    <source>
        <dbReference type="EMBL" id="GAA4652122.1"/>
    </source>
</evidence>
<reference evidence="2" key="1">
    <citation type="journal article" date="2019" name="Int. J. Syst. Evol. Microbiol.">
        <title>The Global Catalogue of Microorganisms (GCM) 10K type strain sequencing project: providing services to taxonomists for standard genome sequencing and annotation.</title>
        <authorList>
            <consortium name="The Broad Institute Genomics Platform"/>
            <consortium name="The Broad Institute Genome Sequencing Center for Infectious Disease"/>
            <person name="Wu L."/>
            <person name="Ma J."/>
        </authorList>
    </citation>
    <scope>NUCLEOTIDE SEQUENCE [LARGE SCALE GENOMIC DNA]</scope>
    <source>
        <strain evidence="2">JCM 17805</strain>
    </source>
</reference>
<organism evidence="1 2">
    <name type="scientific">Kistimonas scapharcae</name>
    <dbReference type="NCBI Taxonomy" id="1036133"/>
    <lineage>
        <taxon>Bacteria</taxon>
        <taxon>Pseudomonadati</taxon>
        <taxon>Pseudomonadota</taxon>
        <taxon>Gammaproteobacteria</taxon>
        <taxon>Oceanospirillales</taxon>
        <taxon>Endozoicomonadaceae</taxon>
        <taxon>Kistimonas</taxon>
    </lineage>
</organism>
<dbReference type="EMBL" id="BAABFL010000469">
    <property type="protein sequence ID" value="GAA4652122.1"/>
    <property type="molecule type" value="Genomic_DNA"/>
</dbReference>
<dbReference type="Proteomes" id="UP001500604">
    <property type="component" value="Unassembled WGS sequence"/>
</dbReference>
<accession>A0ABP8V8B3</accession>
<sequence length="125" mass="14182">MQQPDIEIYVKRTPIDAILSWLETCADDMSDVTQQGRSHSLSLTLNGQTIPVTVVEDAAGKAWTSIWLNSPNTPWENDVDCARACHTALNCQIRCNGAFWQEESANMDEWWQIAENGEERLIEWA</sequence>
<name>A0ABP8V8B3_9GAMM</name>
<proteinExistence type="predicted"/>
<gene>
    <name evidence="1" type="ORF">GCM10023116_44060</name>
</gene>